<sequence length="211" mass="24183">MKRTLLFILAIFLVCFFIKSPQGLIFPMWILTYLYKEKLKLITDRFPLPLAFILSGIFFGLLTESFAILENINKPMTERILLHPDPLHDLLMALFYYSLFIITWYLILRKIRFSKRSVFIMSGIFGVLSEQGGAIAYGVVADPFLGTLMALLVMSVYGVFPLLAYMITKGRFVGGKKPHIKHYAITAFAFFLFFAIYGNFVHKALLAFFSS</sequence>
<dbReference type="EMBL" id="MHLU01000046">
    <property type="protein sequence ID" value="OGZ19601.1"/>
    <property type="molecule type" value="Genomic_DNA"/>
</dbReference>
<dbReference type="Proteomes" id="UP000178106">
    <property type="component" value="Unassembled WGS sequence"/>
</dbReference>
<keyword evidence="1" id="KW-1133">Transmembrane helix</keyword>
<accession>A0A1G2E2X4</accession>
<dbReference type="AlphaFoldDB" id="A0A1G2E2X4"/>
<name>A0A1G2E2X4_9BACT</name>
<evidence type="ECO:0000313" key="2">
    <source>
        <dbReference type="EMBL" id="OGZ19601.1"/>
    </source>
</evidence>
<keyword evidence="1" id="KW-0472">Membrane</keyword>
<feature type="transmembrane region" description="Helical" evidence="1">
    <location>
        <begin position="89"/>
        <end position="107"/>
    </location>
</feature>
<feature type="transmembrane region" description="Helical" evidence="1">
    <location>
        <begin position="146"/>
        <end position="168"/>
    </location>
</feature>
<proteinExistence type="predicted"/>
<feature type="transmembrane region" description="Helical" evidence="1">
    <location>
        <begin position="119"/>
        <end position="140"/>
    </location>
</feature>
<evidence type="ECO:0000313" key="3">
    <source>
        <dbReference type="Proteomes" id="UP000178106"/>
    </source>
</evidence>
<comment type="caution">
    <text evidence="2">The sequence shown here is derived from an EMBL/GenBank/DDBJ whole genome shotgun (WGS) entry which is preliminary data.</text>
</comment>
<reference evidence="2 3" key="1">
    <citation type="journal article" date="2016" name="Nat. Commun.">
        <title>Thousands of microbial genomes shed light on interconnected biogeochemical processes in an aquifer system.</title>
        <authorList>
            <person name="Anantharaman K."/>
            <person name="Brown C.T."/>
            <person name="Hug L.A."/>
            <person name="Sharon I."/>
            <person name="Castelle C.J."/>
            <person name="Probst A.J."/>
            <person name="Thomas B.C."/>
            <person name="Singh A."/>
            <person name="Wilkins M.J."/>
            <person name="Karaoz U."/>
            <person name="Brodie E.L."/>
            <person name="Williams K.H."/>
            <person name="Hubbard S.S."/>
            <person name="Banfield J.F."/>
        </authorList>
    </citation>
    <scope>NUCLEOTIDE SEQUENCE [LARGE SCALE GENOMIC DNA]</scope>
</reference>
<organism evidence="2 3">
    <name type="scientific">Candidatus Lloydbacteria bacterium RIFOXYC12_FULL_46_25</name>
    <dbReference type="NCBI Taxonomy" id="1798670"/>
    <lineage>
        <taxon>Bacteria</taxon>
        <taxon>Candidatus Lloydiibacteriota</taxon>
    </lineage>
</organism>
<feature type="transmembrane region" description="Helical" evidence="1">
    <location>
        <begin position="6"/>
        <end position="34"/>
    </location>
</feature>
<feature type="transmembrane region" description="Helical" evidence="1">
    <location>
        <begin position="46"/>
        <end position="69"/>
    </location>
</feature>
<keyword evidence="1" id="KW-0812">Transmembrane</keyword>
<evidence type="ECO:0000256" key="1">
    <source>
        <dbReference type="SAM" id="Phobius"/>
    </source>
</evidence>
<gene>
    <name evidence="2" type="ORF">A2494_00820</name>
</gene>
<feature type="transmembrane region" description="Helical" evidence="1">
    <location>
        <begin position="180"/>
        <end position="200"/>
    </location>
</feature>
<protein>
    <submittedName>
        <fullName evidence="2">Uncharacterized protein</fullName>
    </submittedName>
</protein>